<proteinExistence type="predicted"/>
<dbReference type="EMBL" id="CAESAN010000205">
    <property type="protein sequence ID" value="CAB4347433.1"/>
    <property type="molecule type" value="Genomic_DNA"/>
</dbReference>
<accession>A0A6J6A6S9</accession>
<feature type="region of interest" description="Disordered" evidence="1">
    <location>
        <begin position="1"/>
        <end position="44"/>
    </location>
</feature>
<protein>
    <submittedName>
        <fullName evidence="2">Unannotated protein</fullName>
    </submittedName>
</protein>
<reference evidence="2" key="1">
    <citation type="submission" date="2020-05" db="EMBL/GenBank/DDBJ databases">
        <authorList>
            <person name="Chiriac C."/>
            <person name="Salcher M."/>
            <person name="Ghai R."/>
            <person name="Kavagutti S V."/>
        </authorList>
    </citation>
    <scope>NUCLEOTIDE SEQUENCE</scope>
</reference>
<dbReference type="AlphaFoldDB" id="A0A6J6A6S9"/>
<evidence type="ECO:0000256" key="1">
    <source>
        <dbReference type="SAM" id="MobiDB-lite"/>
    </source>
</evidence>
<evidence type="ECO:0000313" key="2">
    <source>
        <dbReference type="EMBL" id="CAB4347433.1"/>
    </source>
</evidence>
<feature type="compositionally biased region" description="Basic and acidic residues" evidence="1">
    <location>
        <begin position="1"/>
        <end position="12"/>
    </location>
</feature>
<name>A0A6J6A6S9_9ZZZZ</name>
<organism evidence="2">
    <name type="scientific">freshwater metagenome</name>
    <dbReference type="NCBI Taxonomy" id="449393"/>
    <lineage>
        <taxon>unclassified sequences</taxon>
        <taxon>metagenomes</taxon>
        <taxon>ecological metagenomes</taxon>
    </lineage>
</organism>
<sequence>MPEIEQPKRIDPPSRPVDGDINDQAEIRNRDPSRVYCKANPNDYHTGVPAMERLGWIVETHRKDGPKVLGGQRAADGAALTIAGDVVMSRSREAQAAYEASKHGMADLRSTAIGQRGGIDGVRGDNGRLATHAEDAAERFVRG</sequence>
<gene>
    <name evidence="2" type="ORF">UFOPK3547_01681</name>
</gene>